<evidence type="ECO:0000259" key="3">
    <source>
        <dbReference type="SMART" id="SM00829"/>
    </source>
</evidence>
<dbReference type="GO" id="GO:0016651">
    <property type="term" value="F:oxidoreductase activity, acting on NAD(P)H"/>
    <property type="evidence" value="ECO:0007669"/>
    <property type="project" value="InterPro"/>
</dbReference>
<dbReference type="PANTHER" id="PTHR45348:SF2">
    <property type="entry name" value="ZINC-TYPE ALCOHOL DEHYDROGENASE-LIKE PROTEIN C2E1P3.01"/>
    <property type="match status" value="1"/>
</dbReference>
<dbReference type="SUPFAM" id="SSF51735">
    <property type="entry name" value="NAD(P)-binding Rossmann-fold domains"/>
    <property type="match status" value="1"/>
</dbReference>
<evidence type="ECO:0000256" key="1">
    <source>
        <dbReference type="ARBA" id="ARBA00008072"/>
    </source>
</evidence>
<dbReference type="EMBL" id="CAJPDR010000002">
    <property type="protein sequence ID" value="CAF9903674.1"/>
    <property type="molecule type" value="Genomic_DNA"/>
</dbReference>
<keyword evidence="2" id="KW-0560">Oxidoreductase</keyword>
<comment type="similarity">
    <text evidence="1">Belongs to the zinc-containing alcohol dehydrogenase family.</text>
</comment>
<comment type="caution">
    <text evidence="4">The sequence shown here is derived from an EMBL/GenBank/DDBJ whole genome shotgun (WGS) entry which is preliminary data.</text>
</comment>
<accession>A0A8H3EEB2</accession>
<gene>
    <name evidence="4" type="ORF">ALECFALPRED_002920</name>
</gene>
<protein>
    <recommendedName>
        <fullName evidence="3">Enoyl reductase (ER) domain-containing protein</fullName>
    </recommendedName>
</protein>
<dbReference type="InterPro" id="IPR011032">
    <property type="entry name" value="GroES-like_sf"/>
</dbReference>
<proteinExistence type="inferred from homology"/>
<keyword evidence="5" id="KW-1185">Reference proteome</keyword>
<dbReference type="Gene3D" id="3.90.180.10">
    <property type="entry name" value="Medium-chain alcohol dehydrogenases, catalytic domain"/>
    <property type="match status" value="1"/>
</dbReference>
<organism evidence="4 5">
    <name type="scientific">Alectoria fallacina</name>
    <dbReference type="NCBI Taxonomy" id="1903189"/>
    <lineage>
        <taxon>Eukaryota</taxon>
        <taxon>Fungi</taxon>
        <taxon>Dikarya</taxon>
        <taxon>Ascomycota</taxon>
        <taxon>Pezizomycotina</taxon>
        <taxon>Lecanoromycetes</taxon>
        <taxon>OSLEUM clade</taxon>
        <taxon>Lecanoromycetidae</taxon>
        <taxon>Lecanorales</taxon>
        <taxon>Lecanorineae</taxon>
        <taxon>Parmeliaceae</taxon>
        <taxon>Alectoria</taxon>
    </lineage>
</organism>
<dbReference type="PANTHER" id="PTHR45348">
    <property type="entry name" value="HYPOTHETICAL OXIDOREDUCTASE (EUROFUNG)"/>
    <property type="match status" value="1"/>
</dbReference>
<evidence type="ECO:0000256" key="2">
    <source>
        <dbReference type="ARBA" id="ARBA00023002"/>
    </source>
</evidence>
<dbReference type="Proteomes" id="UP000664203">
    <property type="component" value="Unassembled WGS sequence"/>
</dbReference>
<dbReference type="InterPro" id="IPR036291">
    <property type="entry name" value="NAD(P)-bd_dom_sf"/>
</dbReference>
<dbReference type="OrthoDB" id="48317at2759"/>
<reference evidence="4" key="1">
    <citation type="submission" date="2021-03" db="EMBL/GenBank/DDBJ databases">
        <authorList>
            <person name="Tagirdzhanova G."/>
        </authorList>
    </citation>
    <scope>NUCLEOTIDE SEQUENCE</scope>
</reference>
<dbReference type="InterPro" id="IPR020843">
    <property type="entry name" value="ER"/>
</dbReference>
<dbReference type="Gene3D" id="3.40.50.720">
    <property type="entry name" value="NAD(P)-binding Rossmann-like Domain"/>
    <property type="match status" value="1"/>
</dbReference>
<dbReference type="CDD" id="cd08249">
    <property type="entry name" value="enoyl_reductase_like"/>
    <property type="match status" value="1"/>
</dbReference>
<feature type="domain" description="Enoyl reductase (ER)" evidence="3">
    <location>
        <begin position="13"/>
        <end position="346"/>
    </location>
</feature>
<dbReference type="SMART" id="SM00829">
    <property type="entry name" value="PKS_ER"/>
    <property type="match status" value="1"/>
</dbReference>
<dbReference type="Pfam" id="PF08240">
    <property type="entry name" value="ADH_N"/>
    <property type="match status" value="1"/>
</dbReference>
<name>A0A8H3EEB2_9LECA</name>
<dbReference type="InterPro" id="IPR013154">
    <property type="entry name" value="ADH-like_N"/>
</dbReference>
<sequence length="348" mass="35999">MPSNTAAWLTAAKANPLEVKSAPYTSPHENEIVVRNGAVAINPVDWAIQEMGETLFSWIKYPTVLGSDVAGEVVEVGSAVSRFKTGDRVLGHAVGLTENEASEGGFQAYTVLLAHMASRIPDPLSYESAAVLPLGLSTAACGLFQKDYLALQYPSVEPKPTGKALLVWGGSTSVGSNGIQLAVAAGYEVIATASPKNFDYVKKLGASQAFDYNSASIVDELIGAFKGKNIAGALAIGNVLAAGNGAAAAAACLEVVDKSKGNKFVALTMRVSENPPSGVGAKFIFGSSLKDNEVSAAVYGDFLPKALAEGKYIAAPDPLVVGKGLEHIQAAFDLQKKGVSAKKVVVAL</sequence>
<dbReference type="InterPro" id="IPR047122">
    <property type="entry name" value="Trans-enoyl_RdTase-like"/>
</dbReference>
<evidence type="ECO:0000313" key="4">
    <source>
        <dbReference type="EMBL" id="CAF9903674.1"/>
    </source>
</evidence>
<evidence type="ECO:0000313" key="5">
    <source>
        <dbReference type="Proteomes" id="UP000664203"/>
    </source>
</evidence>
<dbReference type="SUPFAM" id="SSF50129">
    <property type="entry name" value="GroES-like"/>
    <property type="match status" value="1"/>
</dbReference>
<dbReference type="AlphaFoldDB" id="A0A8H3EEB2"/>